<accession>A0A2S9K137</accession>
<dbReference type="EMBL" id="PVLQ01000088">
    <property type="protein sequence ID" value="PRD64141.1"/>
    <property type="molecule type" value="Genomic_DNA"/>
</dbReference>
<gene>
    <name evidence="1" type="ORF">C6P64_15880</name>
</gene>
<protein>
    <submittedName>
        <fullName evidence="1">Uncharacterized protein</fullName>
    </submittedName>
</protein>
<proteinExistence type="predicted"/>
<comment type="caution">
    <text evidence="1">The sequence shown here is derived from an EMBL/GenBank/DDBJ whole genome shotgun (WGS) entry which is preliminary data.</text>
</comment>
<sequence length="111" mass="12340">MHTPTTVTSRDIQSDNFKAMSAAQLSRQEQLVMNAVRLGHARRRRDLTNNEICLLMEEQLGRRVSANQISGRITSLVAGRHLARGERRACTVTGGSALPVYAVARQVELIR</sequence>
<keyword evidence="2" id="KW-1185">Reference proteome</keyword>
<dbReference type="AlphaFoldDB" id="A0A2S9K137"/>
<evidence type="ECO:0000313" key="2">
    <source>
        <dbReference type="Proteomes" id="UP000238589"/>
    </source>
</evidence>
<organism evidence="1 2">
    <name type="scientific">Malikia granosa</name>
    <dbReference type="NCBI Taxonomy" id="263067"/>
    <lineage>
        <taxon>Bacteria</taxon>
        <taxon>Pseudomonadati</taxon>
        <taxon>Pseudomonadota</taxon>
        <taxon>Betaproteobacteria</taxon>
        <taxon>Burkholderiales</taxon>
        <taxon>Comamonadaceae</taxon>
        <taxon>Malikia</taxon>
    </lineage>
</organism>
<reference evidence="1 2" key="1">
    <citation type="submission" date="2018-03" db="EMBL/GenBank/DDBJ databases">
        <title>Comparative genomics illustrates the genes involved in a hyperalkaliphilic mechanisms of Serpentinomonas isolated from highly-alkaline calcium-rich serpentinized springs.</title>
        <authorList>
            <person name="Suzuki S."/>
            <person name="Ishii S."/>
            <person name="Walworth N."/>
            <person name="Bird L."/>
            <person name="Kuenen J.G."/>
            <person name="Nealson K.H."/>
        </authorList>
    </citation>
    <scope>NUCLEOTIDE SEQUENCE [LARGE SCALE GENOMIC DNA]</scope>
    <source>
        <strain evidence="1 2">P1</strain>
    </source>
</reference>
<evidence type="ECO:0000313" key="1">
    <source>
        <dbReference type="EMBL" id="PRD64141.1"/>
    </source>
</evidence>
<name>A0A2S9K137_9BURK</name>
<dbReference type="Proteomes" id="UP000238589">
    <property type="component" value="Unassembled WGS sequence"/>
</dbReference>
<dbReference type="RefSeq" id="WP_105749517.1">
    <property type="nucleotide sequence ID" value="NZ_PVLQ01000088.1"/>
</dbReference>